<dbReference type="RefSeq" id="WP_063480051.1">
    <property type="nucleotide sequence ID" value="NZ_CP147845.1"/>
</dbReference>
<evidence type="ECO:0000313" key="4">
    <source>
        <dbReference type="Proteomes" id="UP000076796"/>
    </source>
</evidence>
<dbReference type="OrthoDB" id="9801163at2"/>
<sequence>MKNTKKSAASRILTLLLLVSLTVSLNGCTNPQSPGVSSSGPADLVIGSKNFTENIILAHMMADLIEERTGLSVKRTLNLGGSSVTWKALQNNDIQLYPDYTGTIVANYYLEETGSAEETLKRTRELVAQDGLEFLEPIGFNNSYALAVTQDTAAKYGLRTYSDLAKVSENMELGAEFEFTDRPDTYPGLKELYHMNFKRVKGMDQGIKYRLIAQNDLDVASAYTTDGQVKVNNLFVLEDDKGFFPPYDAGAIVRSDLLKKYPEVREALNALGGQINEENMQELNALVDEGYREDLVAREYLVKTGLLNK</sequence>
<name>A0A163EI72_9BACL</name>
<keyword evidence="4" id="KW-1185">Reference proteome</keyword>
<comment type="caution">
    <text evidence="3">The sequence shown here is derived from an EMBL/GenBank/DDBJ whole genome shotgun (WGS) entry which is preliminary data.</text>
</comment>
<accession>A0A163EI72</accession>
<dbReference type="SUPFAM" id="SSF53850">
    <property type="entry name" value="Periplasmic binding protein-like II"/>
    <property type="match status" value="1"/>
</dbReference>
<gene>
    <name evidence="3" type="ORF">AWU65_27450</name>
</gene>
<dbReference type="Pfam" id="PF04069">
    <property type="entry name" value="OpuAC"/>
    <property type="match status" value="1"/>
</dbReference>
<dbReference type="GO" id="GO:0022857">
    <property type="term" value="F:transmembrane transporter activity"/>
    <property type="evidence" value="ECO:0007669"/>
    <property type="project" value="InterPro"/>
</dbReference>
<evidence type="ECO:0000313" key="3">
    <source>
        <dbReference type="EMBL" id="KZS43820.1"/>
    </source>
</evidence>
<organism evidence="3 4">
    <name type="scientific">Paenibacillus glucanolyticus</name>
    <dbReference type="NCBI Taxonomy" id="59843"/>
    <lineage>
        <taxon>Bacteria</taxon>
        <taxon>Bacillati</taxon>
        <taxon>Bacillota</taxon>
        <taxon>Bacilli</taxon>
        <taxon>Bacillales</taxon>
        <taxon>Paenibacillaceae</taxon>
        <taxon>Paenibacillus</taxon>
    </lineage>
</organism>
<dbReference type="Gene3D" id="3.40.190.10">
    <property type="entry name" value="Periplasmic binding protein-like II"/>
    <property type="match status" value="1"/>
</dbReference>
<dbReference type="STRING" id="59843.A3958_26185"/>
<reference evidence="3" key="1">
    <citation type="journal article" date="2016" name="Genome Announc.">
        <title>Draft genomes of two strains of Paenibacillus glucanolyticus with capability to degrade lignocellulose.</title>
        <authorList>
            <person name="Mathews S.L."/>
            <person name="Pawlak J."/>
            <person name="Grunden A.M."/>
        </authorList>
    </citation>
    <scope>NUCLEOTIDE SEQUENCE [LARGE SCALE GENOMIC DNA]</scope>
    <source>
        <strain evidence="3">SLM1</strain>
    </source>
</reference>
<feature type="signal peptide" evidence="1">
    <location>
        <begin position="1"/>
        <end position="25"/>
    </location>
</feature>
<feature type="chain" id="PRO_5039213415" evidence="1">
    <location>
        <begin position="26"/>
        <end position="309"/>
    </location>
</feature>
<proteinExistence type="predicted"/>
<dbReference type="Gene3D" id="3.40.190.120">
    <property type="entry name" value="Osmoprotection protein (prox), domain 2"/>
    <property type="match status" value="1"/>
</dbReference>
<evidence type="ECO:0000256" key="1">
    <source>
        <dbReference type="SAM" id="SignalP"/>
    </source>
</evidence>
<dbReference type="Proteomes" id="UP000076796">
    <property type="component" value="Unassembled WGS sequence"/>
</dbReference>
<dbReference type="GeneID" id="97554629"/>
<protein>
    <submittedName>
        <fullName evidence="3">Glycine/betaine ABC transporter substrate-binding protein</fullName>
    </submittedName>
</protein>
<evidence type="ECO:0000259" key="2">
    <source>
        <dbReference type="Pfam" id="PF04069"/>
    </source>
</evidence>
<keyword evidence="1" id="KW-0732">Signal</keyword>
<dbReference type="AlphaFoldDB" id="A0A163EI72"/>
<feature type="domain" description="ABC-type glycine betaine transport system substrate-binding" evidence="2">
    <location>
        <begin position="43"/>
        <end position="301"/>
    </location>
</feature>
<dbReference type="EMBL" id="LWMH01000002">
    <property type="protein sequence ID" value="KZS43820.1"/>
    <property type="molecule type" value="Genomic_DNA"/>
</dbReference>
<dbReference type="InterPro" id="IPR007210">
    <property type="entry name" value="ABC_Gly_betaine_transp_sub-bd"/>
</dbReference>
<dbReference type="GO" id="GO:0043190">
    <property type="term" value="C:ATP-binding cassette (ABC) transporter complex"/>
    <property type="evidence" value="ECO:0007669"/>
    <property type="project" value="InterPro"/>
</dbReference>